<dbReference type="Proteomes" id="UP000250369">
    <property type="component" value="Unassembled WGS sequence"/>
</dbReference>
<dbReference type="Pfam" id="PF12679">
    <property type="entry name" value="ABC2_membrane_2"/>
    <property type="match status" value="1"/>
</dbReference>
<keyword evidence="3" id="KW-1185">Reference proteome</keyword>
<name>A0A329MKD0_9BACL</name>
<evidence type="ECO:0000313" key="2">
    <source>
        <dbReference type="EMBL" id="RAV20102.1"/>
    </source>
</evidence>
<keyword evidence="1" id="KW-0472">Membrane</keyword>
<accession>A0A329MKD0</accession>
<dbReference type="GO" id="GO:0140359">
    <property type="term" value="F:ABC-type transporter activity"/>
    <property type="evidence" value="ECO:0007669"/>
    <property type="project" value="InterPro"/>
</dbReference>
<dbReference type="RefSeq" id="WP_113031999.1">
    <property type="nucleotide sequence ID" value="NZ_QMFB01000009.1"/>
</dbReference>
<protein>
    <recommendedName>
        <fullName evidence="4">ABC transporter permease</fullName>
    </recommendedName>
</protein>
<evidence type="ECO:0000313" key="3">
    <source>
        <dbReference type="Proteomes" id="UP000250369"/>
    </source>
</evidence>
<keyword evidence="1" id="KW-0812">Transmembrane</keyword>
<feature type="transmembrane region" description="Helical" evidence="1">
    <location>
        <begin position="190"/>
        <end position="210"/>
    </location>
</feature>
<feature type="transmembrane region" description="Helical" evidence="1">
    <location>
        <begin position="125"/>
        <end position="145"/>
    </location>
</feature>
<gene>
    <name evidence="2" type="ORF">DQG23_16660</name>
</gene>
<dbReference type="GO" id="GO:0005886">
    <property type="term" value="C:plasma membrane"/>
    <property type="evidence" value="ECO:0007669"/>
    <property type="project" value="UniProtKB-SubCell"/>
</dbReference>
<organism evidence="2 3">
    <name type="scientific">Paenibacillus contaminans</name>
    <dbReference type="NCBI Taxonomy" id="450362"/>
    <lineage>
        <taxon>Bacteria</taxon>
        <taxon>Bacillati</taxon>
        <taxon>Bacillota</taxon>
        <taxon>Bacilli</taxon>
        <taxon>Bacillales</taxon>
        <taxon>Paenibacillaceae</taxon>
        <taxon>Paenibacillus</taxon>
    </lineage>
</organism>
<feature type="transmembrane region" description="Helical" evidence="1">
    <location>
        <begin position="236"/>
        <end position="259"/>
    </location>
</feature>
<evidence type="ECO:0008006" key="4">
    <source>
        <dbReference type="Google" id="ProtNLM"/>
    </source>
</evidence>
<reference evidence="2 3" key="1">
    <citation type="journal article" date="2009" name="Int. J. Syst. Evol. Microbiol.">
        <title>Paenibacillus contaminans sp. nov., isolated from a contaminated laboratory plate.</title>
        <authorList>
            <person name="Chou J.H."/>
            <person name="Lee J.H."/>
            <person name="Lin M.C."/>
            <person name="Chang P.S."/>
            <person name="Arun A.B."/>
            <person name="Young C.C."/>
            <person name="Chen W.M."/>
        </authorList>
    </citation>
    <scope>NUCLEOTIDE SEQUENCE [LARGE SCALE GENOMIC DNA]</scope>
    <source>
        <strain evidence="2 3">CKOBP-6</strain>
    </source>
</reference>
<dbReference type="PANTHER" id="PTHR37305">
    <property type="entry name" value="INTEGRAL MEMBRANE PROTEIN-RELATED"/>
    <property type="match status" value="1"/>
</dbReference>
<feature type="transmembrane region" description="Helical" evidence="1">
    <location>
        <begin position="157"/>
        <end position="183"/>
    </location>
</feature>
<dbReference type="PANTHER" id="PTHR37305:SF1">
    <property type="entry name" value="MEMBRANE PROTEIN"/>
    <property type="match status" value="1"/>
</dbReference>
<feature type="transmembrane region" description="Helical" evidence="1">
    <location>
        <begin position="16"/>
        <end position="35"/>
    </location>
</feature>
<dbReference type="EMBL" id="QMFB01000009">
    <property type="protein sequence ID" value="RAV20102.1"/>
    <property type="molecule type" value="Genomic_DNA"/>
</dbReference>
<evidence type="ECO:0000256" key="1">
    <source>
        <dbReference type="SAM" id="Phobius"/>
    </source>
</evidence>
<dbReference type="OrthoDB" id="9800309at2"/>
<comment type="caution">
    <text evidence="2">The sequence shown here is derived from an EMBL/GenBank/DDBJ whole genome shotgun (WGS) entry which is preliminary data.</text>
</comment>
<dbReference type="AlphaFoldDB" id="A0A329MKD0"/>
<proteinExistence type="predicted"/>
<feature type="transmembrane region" description="Helical" evidence="1">
    <location>
        <begin position="78"/>
        <end position="98"/>
    </location>
</feature>
<sequence>MKWNLIRQELRVNRRSFWIAAAIIILFQAMFAGLADTYTNNQQLLETLKSMPQGLLEGFGIRVELMASFEGWMSGEPYMFYILLLGAFASIWASVGIAKERDQQTAEALFALPYSRQAVYASKAAAQWLQVTAIAVLSFLVVLATGAATTDVEHPGVILGLIAAGYLITLAFMGIGYVITIFLKSERAALSLGIGIVLVSFLLNLVAGMSEQLDRMADLSLFTAFSTEHIVTKHSLTAGGVIVTLGIYVCGIALGAAIFKRQDI</sequence>
<keyword evidence="1" id="KW-1133">Transmembrane helix</keyword>